<sequence length="179" mass="20927">MIEHFRGKYEVALKFSIQDIAAFRERLFSHHPESFVFENKESDIYYDTAEQSLSRRNISMLLRSMVPSGIKLWIVRGPRTGCSETVNVESFERTDSMLKTLGFQQVFEVNKTRSIYFLDTFQITLDYIESLGHYVGISCMTENELDLDRLGEKCQDCALRLGLQLDNIEYRSYRQLLGH</sequence>
<dbReference type="InterPro" id="IPR008173">
    <property type="entry name" value="Adenylyl_cyclase_CyaB"/>
</dbReference>
<dbReference type="PANTHER" id="PTHR21028:SF2">
    <property type="entry name" value="CYTH DOMAIN-CONTAINING PROTEIN"/>
    <property type="match status" value="1"/>
</dbReference>
<dbReference type="Gene3D" id="2.40.320.10">
    <property type="entry name" value="Hypothetical Protein Pfu-838710-001"/>
    <property type="match status" value="1"/>
</dbReference>
<name>A0A1H4BWC8_9GAMM</name>
<protein>
    <submittedName>
        <fullName evidence="2">Adenylate cyclase, class 2</fullName>
    </submittedName>
</protein>
<dbReference type="RefSeq" id="WP_026743354.1">
    <property type="nucleotide sequence ID" value="NZ_FNQS01000005.1"/>
</dbReference>
<dbReference type="STRING" id="71657.SAMN02982996_01838"/>
<dbReference type="SMART" id="SM01118">
    <property type="entry name" value="CYTH"/>
    <property type="match status" value="1"/>
</dbReference>
<evidence type="ECO:0000313" key="2">
    <source>
        <dbReference type="EMBL" id="SEA52404.1"/>
    </source>
</evidence>
<evidence type="ECO:0000313" key="3">
    <source>
        <dbReference type="Proteomes" id="UP000187280"/>
    </source>
</evidence>
<dbReference type="PANTHER" id="PTHR21028">
    <property type="entry name" value="SI:CH211-156B7.4"/>
    <property type="match status" value="1"/>
</dbReference>
<feature type="domain" description="CYTH" evidence="1">
    <location>
        <begin position="8"/>
        <end position="179"/>
    </location>
</feature>
<dbReference type="InterPro" id="IPR033469">
    <property type="entry name" value="CYTH-like_dom_sf"/>
</dbReference>
<dbReference type="Proteomes" id="UP000187280">
    <property type="component" value="Unassembled WGS sequence"/>
</dbReference>
<dbReference type="AlphaFoldDB" id="A0A1H4BWC8"/>
<organism evidence="2 3">
    <name type="scientific">Lonsdalea quercina</name>
    <dbReference type="NCBI Taxonomy" id="71657"/>
    <lineage>
        <taxon>Bacteria</taxon>
        <taxon>Pseudomonadati</taxon>
        <taxon>Pseudomonadota</taxon>
        <taxon>Gammaproteobacteria</taxon>
        <taxon>Enterobacterales</taxon>
        <taxon>Pectobacteriaceae</taxon>
        <taxon>Lonsdalea</taxon>
    </lineage>
</organism>
<evidence type="ECO:0000259" key="1">
    <source>
        <dbReference type="PROSITE" id="PS51707"/>
    </source>
</evidence>
<keyword evidence="3" id="KW-1185">Reference proteome</keyword>
<dbReference type="CDD" id="cd07890">
    <property type="entry name" value="CYTH-like_AC_IV-like"/>
    <property type="match status" value="1"/>
</dbReference>
<proteinExistence type="predicted"/>
<dbReference type="InterPro" id="IPR023577">
    <property type="entry name" value="CYTH_domain"/>
</dbReference>
<dbReference type="EMBL" id="FNQS01000005">
    <property type="protein sequence ID" value="SEA52404.1"/>
    <property type="molecule type" value="Genomic_DNA"/>
</dbReference>
<dbReference type="SUPFAM" id="SSF55154">
    <property type="entry name" value="CYTH-like phosphatases"/>
    <property type="match status" value="1"/>
</dbReference>
<dbReference type="Pfam" id="PF01928">
    <property type="entry name" value="CYTH"/>
    <property type="match status" value="1"/>
</dbReference>
<dbReference type="GeneID" id="97764713"/>
<dbReference type="NCBIfam" id="TIGR00318">
    <property type="entry name" value="cyaB"/>
    <property type="match status" value="1"/>
</dbReference>
<accession>A0A1H4BWC8</accession>
<gene>
    <name evidence="2" type="ORF">SAMN02982996_01838</name>
</gene>
<dbReference type="PROSITE" id="PS51707">
    <property type="entry name" value="CYTH"/>
    <property type="match status" value="1"/>
</dbReference>
<dbReference type="eggNOG" id="COG1437">
    <property type="taxonomic scope" value="Bacteria"/>
</dbReference>
<reference evidence="2 3" key="1">
    <citation type="submission" date="2016-10" db="EMBL/GenBank/DDBJ databases">
        <authorList>
            <person name="de Groot N.N."/>
        </authorList>
    </citation>
    <scope>NUCLEOTIDE SEQUENCE [LARGE SCALE GENOMIC DNA]</scope>
    <source>
        <strain evidence="2 3">ATCC 29281</strain>
    </source>
</reference>